<name>A0A6M3LYB7_9ZZZZ</name>
<evidence type="ECO:0000313" key="1">
    <source>
        <dbReference type="EMBL" id="QJA99813.1"/>
    </source>
</evidence>
<gene>
    <name evidence="1" type="ORF">MM171A00865_0003</name>
</gene>
<protein>
    <submittedName>
        <fullName evidence="1">Uncharacterized protein</fullName>
    </submittedName>
</protein>
<dbReference type="EMBL" id="MT143669">
    <property type="protein sequence ID" value="QJA99813.1"/>
    <property type="molecule type" value="Genomic_DNA"/>
</dbReference>
<proteinExistence type="predicted"/>
<reference evidence="1" key="1">
    <citation type="submission" date="2020-03" db="EMBL/GenBank/DDBJ databases">
        <title>The deep terrestrial virosphere.</title>
        <authorList>
            <person name="Holmfeldt K."/>
            <person name="Nilsson E."/>
            <person name="Simone D."/>
            <person name="Lopez-Fernandez M."/>
            <person name="Wu X."/>
            <person name="de Brujin I."/>
            <person name="Lundin D."/>
            <person name="Andersson A."/>
            <person name="Bertilsson S."/>
            <person name="Dopson M."/>
        </authorList>
    </citation>
    <scope>NUCLEOTIDE SEQUENCE</scope>
    <source>
        <strain evidence="1">MM171A00865</strain>
    </source>
</reference>
<accession>A0A6M3LYB7</accession>
<sequence length="85" mass="9818">MTEIKYEMKPVTKKRPKTKYIKSIFDPLIDAFIKSGHTLVEIAVEDKAPGYMVTQLKNRIKKRELDIEVSRGGGFIYLEKKQAES</sequence>
<dbReference type="AlphaFoldDB" id="A0A6M3LYB7"/>
<organism evidence="1">
    <name type="scientific">viral metagenome</name>
    <dbReference type="NCBI Taxonomy" id="1070528"/>
    <lineage>
        <taxon>unclassified sequences</taxon>
        <taxon>metagenomes</taxon>
        <taxon>organismal metagenomes</taxon>
    </lineage>
</organism>